<evidence type="ECO:0000256" key="1">
    <source>
        <dbReference type="ARBA" id="ARBA00005964"/>
    </source>
</evidence>
<gene>
    <name evidence="6" type="ORF">ABEB36_011062</name>
</gene>
<dbReference type="InterPro" id="IPR019819">
    <property type="entry name" value="Carboxylesterase_B_CS"/>
</dbReference>
<name>A0ABD1EGT8_HYPHA</name>
<reference evidence="6 7" key="1">
    <citation type="submission" date="2024-05" db="EMBL/GenBank/DDBJ databases">
        <title>Genetic variation in Jamaican populations of the coffee berry borer (Hypothenemus hampei).</title>
        <authorList>
            <person name="Errbii M."/>
            <person name="Myrie A."/>
        </authorList>
    </citation>
    <scope>NUCLEOTIDE SEQUENCE [LARGE SCALE GENOMIC DNA]</scope>
    <source>
        <strain evidence="6">JA-Hopewell-2020-01-JO</strain>
        <tissue evidence="6">Whole body</tissue>
    </source>
</reference>
<feature type="chain" id="PRO_5044816731" description="Carboxylesterase type B domain-containing protein" evidence="4">
    <location>
        <begin position="22"/>
        <end position="584"/>
    </location>
</feature>
<dbReference type="PANTHER" id="PTHR43903">
    <property type="entry name" value="NEUROLIGIN"/>
    <property type="match status" value="1"/>
</dbReference>
<feature type="signal peptide" evidence="4">
    <location>
        <begin position="1"/>
        <end position="21"/>
    </location>
</feature>
<protein>
    <recommendedName>
        <fullName evidence="5">Carboxylesterase type B domain-containing protein</fullName>
    </recommendedName>
</protein>
<dbReference type="EMBL" id="JBDJPC010000008">
    <property type="protein sequence ID" value="KAL1492889.1"/>
    <property type="molecule type" value="Genomic_DNA"/>
</dbReference>
<sequence>MGLSGLEVFFRFLCLIIPAALRELPIITIPGQGKIRGVELSKVRIQKITAYYGIPYAQPPIGNLRFAPPVTEPLPDWDDTMNNTDFKPSCIQDKADYKQSELPFYQLLSEDDFPTNVSEDCLYLNVFVPNTSPPPGGFATIVWIHPGNFTTGLLSIWNPHTLVYRQNVIIVTFAWRLSILGFFTTMDAGAPGNNGLKDQQAAMKWVKNNINQFQGNPDNICIMGYGTGATSAGIHMINVESKKLFNKAILMSGSLFQLSPIRFPQDIRPELDYLVEQFGCGGRETATILSCLRVPQAENLVKHTTNFNWRPNIDKGLSNVSLDFFPELPKIAFDNNENAKIPVLTGYTNMEQALEIEDFDNTTLYSPDTLKQLISDFVSGELPNTNDTDEYCPKYTSLVVEDIATKFVVEKNYAAPTVLLASYLSRDQPTFVYRFDMKPSSQIANKNLPSWVKVPHLFDLLYVWGVPYWKTDQREWDLRDRDRADIVMSFWTNFAKTDNPTQNSRYPIKWDSFKKEMPGLLIWDNNIYMSDPKTVNYKCYEFWNEYYPKTLHLAHEYCQQSDSPKTFRLYNITLLFAFFSLRFF</sequence>
<organism evidence="6 7">
    <name type="scientific">Hypothenemus hampei</name>
    <name type="common">Coffee berry borer</name>
    <dbReference type="NCBI Taxonomy" id="57062"/>
    <lineage>
        <taxon>Eukaryota</taxon>
        <taxon>Metazoa</taxon>
        <taxon>Ecdysozoa</taxon>
        <taxon>Arthropoda</taxon>
        <taxon>Hexapoda</taxon>
        <taxon>Insecta</taxon>
        <taxon>Pterygota</taxon>
        <taxon>Neoptera</taxon>
        <taxon>Endopterygota</taxon>
        <taxon>Coleoptera</taxon>
        <taxon>Polyphaga</taxon>
        <taxon>Cucujiformia</taxon>
        <taxon>Curculionidae</taxon>
        <taxon>Scolytinae</taxon>
        <taxon>Hypothenemus</taxon>
    </lineage>
</organism>
<dbReference type="InterPro" id="IPR002018">
    <property type="entry name" value="CarbesteraseB"/>
</dbReference>
<evidence type="ECO:0000256" key="2">
    <source>
        <dbReference type="ARBA" id="ARBA00022729"/>
    </source>
</evidence>
<accession>A0ABD1EGT8</accession>
<evidence type="ECO:0000259" key="5">
    <source>
        <dbReference type="Pfam" id="PF00135"/>
    </source>
</evidence>
<dbReference type="Proteomes" id="UP001566132">
    <property type="component" value="Unassembled WGS sequence"/>
</dbReference>
<evidence type="ECO:0000313" key="7">
    <source>
        <dbReference type="Proteomes" id="UP001566132"/>
    </source>
</evidence>
<evidence type="ECO:0000256" key="3">
    <source>
        <dbReference type="ARBA" id="ARBA00023180"/>
    </source>
</evidence>
<dbReference type="InterPro" id="IPR029058">
    <property type="entry name" value="AB_hydrolase_fold"/>
</dbReference>
<keyword evidence="2 4" id="KW-0732">Signal</keyword>
<dbReference type="AlphaFoldDB" id="A0ABD1EGT8"/>
<comment type="caution">
    <text evidence="6">The sequence shown here is derived from an EMBL/GenBank/DDBJ whole genome shotgun (WGS) entry which is preliminary data.</text>
</comment>
<dbReference type="SUPFAM" id="SSF53474">
    <property type="entry name" value="alpha/beta-Hydrolases"/>
    <property type="match status" value="1"/>
</dbReference>
<evidence type="ECO:0000313" key="6">
    <source>
        <dbReference type="EMBL" id="KAL1492889.1"/>
    </source>
</evidence>
<dbReference type="Pfam" id="PF00135">
    <property type="entry name" value="COesterase"/>
    <property type="match status" value="1"/>
</dbReference>
<evidence type="ECO:0000256" key="4">
    <source>
        <dbReference type="SAM" id="SignalP"/>
    </source>
</evidence>
<keyword evidence="3" id="KW-0325">Glycoprotein</keyword>
<keyword evidence="7" id="KW-1185">Reference proteome</keyword>
<proteinExistence type="inferred from homology"/>
<dbReference type="Gene3D" id="3.40.50.1820">
    <property type="entry name" value="alpha/beta hydrolase"/>
    <property type="match status" value="1"/>
</dbReference>
<dbReference type="InterPro" id="IPR051093">
    <property type="entry name" value="Neuroligin/BSAL"/>
</dbReference>
<dbReference type="PROSITE" id="PS00941">
    <property type="entry name" value="CARBOXYLESTERASE_B_2"/>
    <property type="match status" value="1"/>
</dbReference>
<comment type="similarity">
    <text evidence="1">Belongs to the type-B carboxylesterase/lipase family.</text>
</comment>
<feature type="domain" description="Carboxylesterase type B" evidence="5">
    <location>
        <begin position="25"/>
        <end position="526"/>
    </location>
</feature>